<comment type="caution">
    <text evidence="1">The sequence shown here is derived from an EMBL/GenBank/DDBJ whole genome shotgun (WGS) entry which is preliminary data.</text>
</comment>
<dbReference type="EMBL" id="JBEPLI010000021">
    <property type="protein sequence ID" value="MET3590340.1"/>
    <property type="molecule type" value="Genomic_DNA"/>
</dbReference>
<keyword evidence="2" id="KW-1185">Reference proteome</keyword>
<sequence length="152" mass="17479">MTSQDYSQNLYSAHLTDQWPWEKIAPYQEALNAAMKKYAQRFPDDVCLQTIAEELACGQAQLWLVLKNKTKFSAFAITKVEITHSGKKRVVLSDLAGEGGTKLVKLIDQVEQWARTINAEEMHMFGRAGWDKMLNHHGYSRNLIHYRKVIKP</sequence>
<evidence type="ECO:0000313" key="2">
    <source>
        <dbReference type="Proteomes" id="UP001549086"/>
    </source>
</evidence>
<evidence type="ECO:0000313" key="1">
    <source>
        <dbReference type="EMBL" id="MET3590340.1"/>
    </source>
</evidence>
<dbReference type="Proteomes" id="UP001549086">
    <property type="component" value="Unassembled WGS sequence"/>
</dbReference>
<dbReference type="RefSeq" id="WP_354190594.1">
    <property type="nucleotide sequence ID" value="NZ_JBEPLI010000021.1"/>
</dbReference>
<accession>A0ABV2HIF4</accession>
<protein>
    <recommendedName>
        <fullName evidence="3">Phage protein</fullName>
    </recommendedName>
</protein>
<reference evidence="1 2" key="1">
    <citation type="submission" date="2024-06" db="EMBL/GenBank/DDBJ databases">
        <title>Genomic Encyclopedia of Type Strains, Phase IV (KMG-IV): sequencing the most valuable type-strain genomes for metagenomic binning, comparative biology and taxonomic classification.</title>
        <authorList>
            <person name="Goeker M."/>
        </authorList>
    </citation>
    <scope>NUCLEOTIDE SEQUENCE [LARGE SCALE GENOMIC DNA]</scope>
    <source>
        <strain evidence="1 2">DSM 23649</strain>
    </source>
</reference>
<evidence type="ECO:0008006" key="3">
    <source>
        <dbReference type="Google" id="ProtNLM"/>
    </source>
</evidence>
<gene>
    <name evidence="1" type="ORF">ABID23_001446</name>
</gene>
<organism evidence="1 2">
    <name type="scientific">Bartonella silvatica</name>
    <dbReference type="NCBI Taxonomy" id="357760"/>
    <lineage>
        <taxon>Bacteria</taxon>
        <taxon>Pseudomonadati</taxon>
        <taxon>Pseudomonadota</taxon>
        <taxon>Alphaproteobacteria</taxon>
        <taxon>Hyphomicrobiales</taxon>
        <taxon>Bartonellaceae</taxon>
        <taxon>Bartonella</taxon>
    </lineage>
</organism>
<proteinExistence type="predicted"/>
<name>A0ABV2HIF4_9HYPH</name>